<dbReference type="RefSeq" id="WP_107581317.1">
    <property type="nucleotide sequence ID" value="NZ_JAERMS010000025.1"/>
</dbReference>
<dbReference type="PANTHER" id="PTHR18964">
    <property type="entry name" value="ROK (REPRESSOR, ORF, KINASE) FAMILY"/>
    <property type="match status" value="1"/>
</dbReference>
<comment type="similarity">
    <text evidence="1">Belongs to the ROK (NagC/XylR) family.</text>
</comment>
<dbReference type="Proteomes" id="UP000664265">
    <property type="component" value="Unassembled WGS sequence"/>
</dbReference>
<sequence length="275" mass="29870">MATTIAIDLGGTNIRAARINNGIIERKTAADCNANGTKQEIIDQLFVLVGRLINPQVESIGIGVPSVVDHDKGIVYDVQHIPSWDIVPLKELMENRFHIRTEIDNDVNCYVLGEKYFGAGRPYCSLVGITLGTGVGAGILIDNRVCRGVNTGAGEIGCLPYLDANYEQYCSSQWMKRRSIDAETLSRRAATGDAEALKLWAEFGCHLGKLMQAILFTYDPEAIIIGGGIAGGATYFKASMLASMADNFPYAKELEHIQIHFSTLKDSNLLGASLL</sequence>
<organism evidence="2 3">
    <name type="scientific">Prevotella illustrans</name>
    <dbReference type="NCBI Taxonomy" id="2800387"/>
    <lineage>
        <taxon>Bacteria</taxon>
        <taxon>Pseudomonadati</taxon>
        <taxon>Bacteroidota</taxon>
        <taxon>Bacteroidia</taxon>
        <taxon>Bacteroidales</taxon>
        <taxon>Prevotellaceae</taxon>
        <taxon>Prevotella</taxon>
    </lineage>
</organism>
<proteinExistence type="inferred from homology"/>
<dbReference type="Gene3D" id="3.30.420.40">
    <property type="match status" value="2"/>
</dbReference>
<reference evidence="2 3" key="1">
    <citation type="submission" date="2021-01" db="EMBL/GenBank/DDBJ databases">
        <title>Prevotella A2931 sp. nov.</title>
        <authorList>
            <person name="Buhl M."/>
            <person name="Oberhettinger P."/>
        </authorList>
    </citation>
    <scope>NUCLEOTIDE SEQUENCE [LARGE SCALE GENOMIC DNA]</scope>
    <source>
        <strain evidence="2 3">A2931</strain>
    </source>
</reference>
<evidence type="ECO:0000313" key="3">
    <source>
        <dbReference type="Proteomes" id="UP000664265"/>
    </source>
</evidence>
<keyword evidence="3" id="KW-1185">Reference proteome</keyword>
<protein>
    <submittedName>
        <fullName evidence="2">ROK family protein</fullName>
    </submittedName>
</protein>
<evidence type="ECO:0000313" key="2">
    <source>
        <dbReference type="EMBL" id="MBO1363745.1"/>
    </source>
</evidence>
<gene>
    <name evidence="2" type="ORF">JHU38_08190</name>
</gene>
<dbReference type="InterPro" id="IPR000600">
    <property type="entry name" value="ROK"/>
</dbReference>
<dbReference type="EMBL" id="JAERMS010000025">
    <property type="protein sequence ID" value="MBO1363745.1"/>
    <property type="molecule type" value="Genomic_DNA"/>
</dbReference>
<dbReference type="InterPro" id="IPR043129">
    <property type="entry name" value="ATPase_NBD"/>
</dbReference>
<dbReference type="PANTHER" id="PTHR18964:SF149">
    <property type="entry name" value="BIFUNCTIONAL UDP-N-ACETYLGLUCOSAMINE 2-EPIMERASE_N-ACETYLMANNOSAMINE KINASE"/>
    <property type="match status" value="1"/>
</dbReference>
<dbReference type="Pfam" id="PF00480">
    <property type="entry name" value="ROK"/>
    <property type="match status" value="1"/>
</dbReference>
<name>A0ABS3M6I0_9BACT</name>
<evidence type="ECO:0000256" key="1">
    <source>
        <dbReference type="ARBA" id="ARBA00006479"/>
    </source>
</evidence>
<dbReference type="SUPFAM" id="SSF53067">
    <property type="entry name" value="Actin-like ATPase domain"/>
    <property type="match status" value="1"/>
</dbReference>
<comment type="caution">
    <text evidence="2">The sequence shown here is derived from an EMBL/GenBank/DDBJ whole genome shotgun (WGS) entry which is preliminary data.</text>
</comment>
<accession>A0ABS3M6I0</accession>